<dbReference type="Proteomes" id="UP000800235">
    <property type="component" value="Unassembled WGS sequence"/>
</dbReference>
<comment type="caution">
    <text evidence="1">The sequence shown here is derived from an EMBL/GenBank/DDBJ whole genome shotgun (WGS) entry which is preliminary data.</text>
</comment>
<accession>A0A9P4TS99</accession>
<dbReference type="AlphaFoldDB" id="A0A9P4TS99"/>
<gene>
    <name evidence="1" type="ORF">EJ08DRAFT_601302</name>
</gene>
<evidence type="ECO:0000313" key="2">
    <source>
        <dbReference type="Proteomes" id="UP000800235"/>
    </source>
</evidence>
<proteinExistence type="predicted"/>
<organism evidence="1 2">
    <name type="scientific">Tothia fuscella</name>
    <dbReference type="NCBI Taxonomy" id="1048955"/>
    <lineage>
        <taxon>Eukaryota</taxon>
        <taxon>Fungi</taxon>
        <taxon>Dikarya</taxon>
        <taxon>Ascomycota</taxon>
        <taxon>Pezizomycotina</taxon>
        <taxon>Dothideomycetes</taxon>
        <taxon>Pleosporomycetidae</taxon>
        <taxon>Venturiales</taxon>
        <taxon>Cylindrosympodiaceae</taxon>
        <taxon>Tothia</taxon>
    </lineage>
</organism>
<evidence type="ECO:0000313" key="1">
    <source>
        <dbReference type="EMBL" id="KAF2414960.1"/>
    </source>
</evidence>
<protein>
    <submittedName>
        <fullName evidence="1">Uncharacterized protein</fullName>
    </submittedName>
</protein>
<reference evidence="1" key="1">
    <citation type="journal article" date="2020" name="Stud. Mycol.">
        <title>101 Dothideomycetes genomes: a test case for predicting lifestyles and emergence of pathogens.</title>
        <authorList>
            <person name="Haridas S."/>
            <person name="Albert R."/>
            <person name="Binder M."/>
            <person name="Bloem J."/>
            <person name="Labutti K."/>
            <person name="Salamov A."/>
            <person name="Andreopoulos B."/>
            <person name="Baker S."/>
            <person name="Barry K."/>
            <person name="Bills G."/>
            <person name="Bluhm B."/>
            <person name="Cannon C."/>
            <person name="Castanera R."/>
            <person name="Culley D."/>
            <person name="Daum C."/>
            <person name="Ezra D."/>
            <person name="Gonzalez J."/>
            <person name="Henrissat B."/>
            <person name="Kuo A."/>
            <person name="Liang C."/>
            <person name="Lipzen A."/>
            <person name="Lutzoni F."/>
            <person name="Magnuson J."/>
            <person name="Mondo S."/>
            <person name="Nolan M."/>
            <person name="Ohm R."/>
            <person name="Pangilinan J."/>
            <person name="Park H.-J."/>
            <person name="Ramirez L."/>
            <person name="Alfaro M."/>
            <person name="Sun H."/>
            <person name="Tritt A."/>
            <person name="Yoshinaga Y."/>
            <person name="Zwiers L.-H."/>
            <person name="Turgeon B."/>
            <person name="Goodwin S."/>
            <person name="Spatafora J."/>
            <person name="Crous P."/>
            <person name="Grigoriev I."/>
        </authorList>
    </citation>
    <scope>NUCLEOTIDE SEQUENCE</scope>
    <source>
        <strain evidence="1">CBS 130266</strain>
    </source>
</reference>
<dbReference type="OrthoDB" id="2608216at2759"/>
<sequence length="51" mass="5991">AVGSVFLAYANRLDSGGSLNRVVVDEYYLVYTAEGYYRKIYEVKRLRILYY</sequence>
<name>A0A9P4TS99_9PEZI</name>
<keyword evidence="2" id="KW-1185">Reference proteome</keyword>
<dbReference type="EMBL" id="MU007269">
    <property type="protein sequence ID" value="KAF2414960.1"/>
    <property type="molecule type" value="Genomic_DNA"/>
</dbReference>
<feature type="non-terminal residue" evidence="1">
    <location>
        <position position="1"/>
    </location>
</feature>